<name>A0A7W8GFP9_9DEIO</name>
<organism evidence="10 11">
    <name type="scientific">Deinococcus budaensis</name>
    <dbReference type="NCBI Taxonomy" id="1665626"/>
    <lineage>
        <taxon>Bacteria</taxon>
        <taxon>Thermotogati</taxon>
        <taxon>Deinococcota</taxon>
        <taxon>Deinococci</taxon>
        <taxon>Deinococcales</taxon>
        <taxon>Deinococcaceae</taxon>
        <taxon>Deinococcus</taxon>
    </lineage>
</organism>
<dbReference type="HAMAP" id="MF_01645">
    <property type="entry name" value="Hydantoinase"/>
    <property type="match status" value="1"/>
</dbReference>
<proteinExistence type="inferred from homology"/>
<dbReference type="Pfam" id="PF01979">
    <property type="entry name" value="Amidohydro_1"/>
    <property type="match status" value="1"/>
</dbReference>
<evidence type="ECO:0000256" key="5">
    <source>
        <dbReference type="ARBA" id="ARBA00022723"/>
    </source>
</evidence>
<dbReference type="PROSITE" id="PS00482">
    <property type="entry name" value="DIHYDROOROTASE_1"/>
    <property type="match status" value="1"/>
</dbReference>
<dbReference type="SUPFAM" id="SSF51338">
    <property type="entry name" value="Composite domain of metallo-dependent hydrolases"/>
    <property type="match status" value="1"/>
</dbReference>
<comment type="pathway">
    <text evidence="8">Nitrogen metabolism; (S)-allantoin degradation; allantoate from (S)-allantoin: step 1/1.</text>
</comment>
<feature type="binding site" evidence="8">
    <location>
        <position position="59"/>
    </location>
    <ligand>
        <name>Zn(2+)</name>
        <dbReference type="ChEBI" id="CHEBI:29105"/>
        <label>1</label>
    </ligand>
</feature>
<dbReference type="PANTHER" id="PTHR43668">
    <property type="entry name" value="ALLANTOINASE"/>
    <property type="match status" value="1"/>
</dbReference>
<gene>
    <name evidence="8" type="primary">allB</name>
    <name evidence="10" type="ORF">HNQ09_002205</name>
</gene>
<feature type="binding site" evidence="8">
    <location>
        <position position="182"/>
    </location>
    <ligand>
        <name>Zn(2+)</name>
        <dbReference type="ChEBI" id="CHEBI:29105"/>
        <label>2</label>
    </ligand>
</feature>
<reference evidence="10 11" key="1">
    <citation type="submission" date="2020-08" db="EMBL/GenBank/DDBJ databases">
        <title>Genomic Encyclopedia of Type Strains, Phase IV (KMG-IV): sequencing the most valuable type-strain genomes for metagenomic binning, comparative biology and taxonomic classification.</title>
        <authorList>
            <person name="Goeker M."/>
        </authorList>
    </citation>
    <scope>NUCLEOTIDE SEQUENCE [LARGE SCALE GENOMIC DNA]</scope>
    <source>
        <strain evidence="10 11">DSM 101791</strain>
    </source>
</reference>
<dbReference type="InterPro" id="IPR032466">
    <property type="entry name" value="Metal_Hydrolase"/>
</dbReference>
<dbReference type="InterPro" id="IPR011059">
    <property type="entry name" value="Metal-dep_hydrolase_composite"/>
</dbReference>
<comment type="subunit">
    <text evidence="3 8">Homotetramer.</text>
</comment>
<feature type="binding site" evidence="8">
    <location>
        <position position="311"/>
    </location>
    <ligand>
        <name>Zn(2+)</name>
        <dbReference type="ChEBI" id="CHEBI:29105"/>
        <label>1</label>
    </ligand>
</feature>
<feature type="modified residue" description="N6-carboxylysine" evidence="8">
    <location>
        <position position="146"/>
    </location>
</feature>
<dbReference type="GO" id="GO:0050897">
    <property type="term" value="F:cobalt ion binding"/>
    <property type="evidence" value="ECO:0007669"/>
    <property type="project" value="InterPro"/>
</dbReference>
<dbReference type="EMBL" id="JACHFN010000007">
    <property type="protein sequence ID" value="MBB5234762.1"/>
    <property type="molecule type" value="Genomic_DNA"/>
</dbReference>
<dbReference type="GO" id="GO:0006145">
    <property type="term" value="P:purine nucleobase catabolic process"/>
    <property type="evidence" value="ECO:0007669"/>
    <property type="project" value="TreeGrafter"/>
</dbReference>
<dbReference type="UniPathway" id="UPA00395">
    <property type="reaction ID" value="UER00653"/>
</dbReference>
<dbReference type="RefSeq" id="WP_184029017.1">
    <property type="nucleotide sequence ID" value="NZ_JACHFN010000007.1"/>
</dbReference>
<dbReference type="Proteomes" id="UP000525389">
    <property type="component" value="Unassembled WGS sequence"/>
</dbReference>
<keyword evidence="6 8" id="KW-0378">Hydrolase</keyword>
<dbReference type="GO" id="GO:0008270">
    <property type="term" value="F:zinc ion binding"/>
    <property type="evidence" value="ECO:0007669"/>
    <property type="project" value="InterPro"/>
</dbReference>
<accession>A0A7W8GFP9</accession>
<dbReference type="InterPro" id="IPR006680">
    <property type="entry name" value="Amidohydro-rel"/>
</dbReference>
<evidence type="ECO:0000256" key="1">
    <source>
        <dbReference type="ARBA" id="ARBA00002368"/>
    </source>
</evidence>
<evidence type="ECO:0000256" key="2">
    <source>
        <dbReference type="ARBA" id="ARBA00010286"/>
    </source>
</evidence>
<comment type="caution">
    <text evidence="10">The sequence shown here is derived from an EMBL/GenBank/DDBJ whole genome shotgun (WGS) entry which is preliminary data.</text>
</comment>
<comment type="similarity">
    <text evidence="8">Belongs to the metallo-dependent hydrolases superfamily. Allantoinase family.</text>
</comment>
<comment type="function">
    <text evidence="8">Catalyzes the conversion of allantoin (5-ureidohydantoin) to allantoic acid by hydrolytic cleavage of the five-member hydantoin ring.</text>
</comment>
<comment type="catalytic activity">
    <reaction evidence="8">
        <text>(S)-allantoin + H2O = allantoate + H(+)</text>
        <dbReference type="Rhea" id="RHEA:17029"/>
        <dbReference type="ChEBI" id="CHEBI:15377"/>
        <dbReference type="ChEBI" id="CHEBI:15378"/>
        <dbReference type="ChEBI" id="CHEBI:15678"/>
        <dbReference type="ChEBI" id="CHEBI:17536"/>
        <dbReference type="EC" id="3.5.2.5"/>
    </reaction>
</comment>
<feature type="binding site" description="via carbamate group" evidence="8">
    <location>
        <position position="146"/>
    </location>
    <ligand>
        <name>Zn(2+)</name>
        <dbReference type="ChEBI" id="CHEBI:29105"/>
        <label>2</label>
    </ligand>
</feature>
<dbReference type="InterPro" id="IPR047604">
    <property type="entry name" value="Allantoinase_bact"/>
</dbReference>
<keyword evidence="5 8" id="KW-0479">Metal-binding</keyword>
<dbReference type="SUPFAM" id="SSF51556">
    <property type="entry name" value="Metallo-dependent hydrolases"/>
    <property type="match status" value="1"/>
</dbReference>
<feature type="binding site" description="via carbamate group" evidence="8">
    <location>
        <position position="146"/>
    </location>
    <ligand>
        <name>Zn(2+)</name>
        <dbReference type="ChEBI" id="CHEBI:29105"/>
        <label>1</label>
    </ligand>
</feature>
<sequence length="455" mass="49258">MYDLLIRGGHVVGEDGVTVADLGVVEGRIVDVAPELAEEAREELDARGLHVFPGVVDVHVHFNEPGRTDWEGIATGSRALVGGGGTAFADMPLNSSPPVLDRATFGAKRQAAQRESYADFALWGGLTPRNLDRLPELAEAGAVGFKAFMSHSGLEEFEASDDYTLYEGMRWARDLGRIVALHAESDSITAGLSARLRAEGGRGVRDYLRSRPAIAEVEAVGRALLLAEETGARLHLVHLSTGRAVTLAAEARARGVDVSVETCPHYLCFTGEDMERLGAVLKCAPPLRDRAEVDALWDAIRAGTIHTVGSDHSPSTLDLKERDDFFEVWGGIGGVQSTLAALLTEGRARGVTLPHITRLLARTPAERFGLAGKGALEPGFDADLVLVDLDAEWVHTQGDLHTRWKYSPYLGRTFRGRVRRTLLRGQTVYLDGTFPHPPQGRFLRPAAPTSQEVTP</sequence>
<keyword evidence="7 8" id="KW-0862">Zinc</keyword>
<dbReference type="EC" id="3.5.2.5" evidence="8"/>
<evidence type="ECO:0000313" key="10">
    <source>
        <dbReference type="EMBL" id="MBB5234762.1"/>
    </source>
</evidence>
<feature type="binding site" evidence="8">
    <location>
        <position position="238"/>
    </location>
    <ligand>
        <name>Zn(2+)</name>
        <dbReference type="ChEBI" id="CHEBI:29105"/>
        <label>2</label>
    </ligand>
</feature>
<feature type="domain" description="Amidohydrolase-related" evidence="9">
    <location>
        <begin position="51"/>
        <end position="428"/>
    </location>
</feature>
<dbReference type="GO" id="GO:0004038">
    <property type="term" value="F:allantoinase activity"/>
    <property type="evidence" value="ECO:0007669"/>
    <property type="project" value="UniProtKB-UniRule"/>
</dbReference>
<comment type="cofactor">
    <cofactor evidence="8">
        <name>Zn(2+)</name>
        <dbReference type="ChEBI" id="CHEBI:29105"/>
    </cofactor>
    <text evidence="8">Binds 2 Zn(2+) ions per subunit.</text>
</comment>
<dbReference type="NCBIfam" id="TIGR03178">
    <property type="entry name" value="allantoinase"/>
    <property type="match status" value="1"/>
</dbReference>
<dbReference type="Gene3D" id="3.20.20.140">
    <property type="entry name" value="Metal-dependent hydrolases"/>
    <property type="match status" value="1"/>
</dbReference>
<feature type="binding site" evidence="8">
    <location>
        <position position="61"/>
    </location>
    <ligand>
        <name>Zn(2+)</name>
        <dbReference type="ChEBI" id="CHEBI:29105"/>
        <label>1</label>
    </ligand>
</feature>
<dbReference type="InterPro" id="IPR050138">
    <property type="entry name" value="DHOase/Allantoinase_Hydrolase"/>
</dbReference>
<protein>
    <recommendedName>
        <fullName evidence="8">Allantoinase</fullName>
        <ecNumber evidence="8">3.5.2.5</ecNumber>
    </recommendedName>
    <alternativeName>
        <fullName evidence="8">Allantoin-utilizing enzyme</fullName>
    </alternativeName>
</protein>
<dbReference type="GO" id="GO:0000256">
    <property type="term" value="P:allantoin catabolic process"/>
    <property type="evidence" value="ECO:0007669"/>
    <property type="project" value="UniProtKB-UniRule"/>
</dbReference>
<evidence type="ECO:0000256" key="4">
    <source>
        <dbReference type="ARBA" id="ARBA00022631"/>
    </source>
</evidence>
<dbReference type="GO" id="GO:0005737">
    <property type="term" value="C:cytoplasm"/>
    <property type="evidence" value="ECO:0007669"/>
    <property type="project" value="TreeGrafter"/>
</dbReference>
<comment type="PTM">
    <text evidence="8">Carboxylation allows a single lysine to coordinate two zinc ions.</text>
</comment>
<evidence type="ECO:0000259" key="9">
    <source>
        <dbReference type="Pfam" id="PF01979"/>
    </source>
</evidence>
<evidence type="ECO:0000256" key="6">
    <source>
        <dbReference type="ARBA" id="ARBA00022801"/>
    </source>
</evidence>
<comment type="function">
    <text evidence="1">Catalyzes the reversible cyclization of carbamoyl aspartate to dihydroorotate.</text>
</comment>
<keyword evidence="11" id="KW-1185">Reference proteome</keyword>
<dbReference type="Gene3D" id="2.30.40.10">
    <property type="entry name" value="Urease, subunit C, domain 1"/>
    <property type="match status" value="1"/>
</dbReference>
<evidence type="ECO:0000256" key="3">
    <source>
        <dbReference type="ARBA" id="ARBA00011881"/>
    </source>
</evidence>
<evidence type="ECO:0000256" key="7">
    <source>
        <dbReference type="ARBA" id="ARBA00022833"/>
    </source>
</evidence>
<evidence type="ECO:0000256" key="8">
    <source>
        <dbReference type="HAMAP-Rule" id="MF_01645"/>
    </source>
</evidence>
<comment type="similarity">
    <text evidence="2">Belongs to the metallo-dependent hydrolases superfamily. DHOase family. Class I DHOase subfamily.</text>
</comment>
<keyword evidence="4 8" id="KW-0659">Purine metabolism</keyword>
<dbReference type="InterPro" id="IPR002195">
    <property type="entry name" value="Dihydroorotase_CS"/>
</dbReference>
<dbReference type="InterPro" id="IPR017593">
    <property type="entry name" value="Allantoinase"/>
</dbReference>
<dbReference type="AlphaFoldDB" id="A0A7W8GFP9"/>
<dbReference type="NCBIfam" id="NF004839">
    <property type="entry name" value="PRK06189.1"/>
    <property type="match status" value="1"/>
</dbReference>
<dbReference type="PANTHER" id="PTHR43668:SF4">
    <property type="entry name" value="ALLANTOINASE"/>
    <property type="match status" value="1"/>
</dbReference>
<evidence type="ECO:0000313" key="11">
    <source>
        <dbReference type="Proteomes" id="UP000525389"/>
    </source>
</evidence>